<dbReference type="GO" id="GO:0008966">
    <property type="term" value="F:phosphoglucosamine mutase activity"/>
    <property type="evidence" value="ECO:0007669"/>
    <property type="project" value="TreeGrafter"/>
</dbReference>
<evidence type="ECO:0000313" key="10">
    <source>
        <dbReference type="EMBL" id="RHL04945.1"/>
    </source>
</evidence>
<evidence type="ECO:0000256" key="5">
    <source>
        <dbReference type="ARBA" id="ARBA00022842"/>
    </source>
</evidence>
<dbReference type="InterPro" id="IPR005844">
    <property type="entry name" value="A-D-PHexomutase_a/b/a-I"/>
</dbReference>
<dbReference type="AlphaFoldDB" id="A0A415IBA2"/>
<dbReference type="FunFam" id="3.40.120.10:FF:000001">
    <property type="entry name" value="Phosphoglucosamine mutase"/>
    <property type="match status" value="1"/>
</dbReference>
<dbReference type="GO" id="GO:0009252">
    <property type="term" value="P:peptidoglycan biosynthetic process"/>
    <property type="evidence" value="ECO:0007669"/>
    <property type="project" value="TreeGrafter"/>
</dbReference>
<evidence type="ECO:0000256" key="4">
    <source>
        <dbReference type="ARBA" id="ARBA00022723"/>
    </source>
</evidence>
<evidence type="ECO:0000313" key="11">
    <source>
        <dbReference type="Proteomes" id="UP000286181"/>
    </source>
</evidence>
<dbReference type="SUPFAM" id="SSF53738">
    <property type="entry name" value="Phosphoglucomutase, first 3 domains"/>
    <property type="match status" value="2"/>
</dbReference>
<dbReference type="PRINTS" id="PR00509">
    <property type="entry name" value="PGMPMM"/>
</dbReference>
<gene>
    <name evidence="10" type="ORF">DW038_07360</name>
</gene>
<keyword evidence="6" id="KW-0413">Isomerase</keyword>
<dbReference type="PROSITE" id="PS00710">
    <property type="entry name" value="PGM_PMM"/>
    <property type="match status" value="1"/>
</dbReference>
<comment type="caution">
    <text evidence="10">The sequence shown here is derived from an EMBL/GenBank/DDBJ whole genome shotgun (WGS) entry which is preliminary data.</text>
</comment>
<protein>
    <submittedName>
        <fullName evidence="10">Phosphoglucosamine mutase</fullName>
    </submittedName>
</protein>
<dbReference type="InterPro" id="IPR005845">
    <property type="entry name" value="A-D-PHexomutase_a/b/a-II"/>
</dbReference>
<comment type="similarity">
    <text evidence="2 7">Belongs to the phosphohexose mutase family.</text>
</comment>
<accession>A0A415IBA2</accession>
<evidence type="ECO:0000259" key="8">
    <source>
        <dbReference type="Pfam" id="PF02878"/>
    </source>
</evidence>
<dbReference type="GO" id="GO:0000287">
    <property type="term" value="F:magnesium ion binding"/>
    <property type="evidence" value="ECO:0007669"/>
    <property type="project" value="InterPro"/>
</dbReference>
<dbReference type="InterPro" id="IPR016066">
    <property type="entry name" value="A-D-PHexomutase_CS"/>
</dbReference>
<reference evidence="10 11" key="1">
    <citation type="submission" date="2018-08" db="EMBL/GenBank/DDBJ databases">
        <title>A genome reference for cultivated species of the human gut microbiota.</title>
        <authorList>
            <person name="Zou Y."/>
            <person name="Xue W."/>
            <person name="Luo G."/>
        </authorList>
    </citation>
    <scope>NUCLEOTIDE SEQUENCE [LARGE SCALE GENOMIC DNA]</scope>
    <source>
        <strain evidence="10 11">AF39-14AC</strain>
    </source>
</reference>
<keyword evidence="3" id="KW-0597">Phosphoprotein</keyword>
<dbReference type="EMBL" id="QROF01000005">
    <property type="protein sequence ID" value="RHL04945.1"/>
    <property type="molecule type" value="Genomic_DNA"/>
</dbReference>
<evidence type="ECO:0000256" key="7">
    <source>
        <dbReference type="RuleBase" id="RU004326"/>
    </source>
</evidence>
<dbReference type="Pfam" id="PF02879">
    <property type="entry name" value="PGM_PMM_II"/>
    <property type="match status" value="1"/>
</dbReference>
<dbReference type="GO" id="GO:0006048">
    <property type="term" value="P:UDP-N-acetylglucosamine biosynthetic process"/>
    <property type="evidence" value="ECO:0007669"/>
    <property type="project" value="TreeGrafter"/>
</dbReference>
<dbReference type="GO" id="GO:0004615">
    <property type="term" value="F:phosphomannomutase activity"/>
    <property type="evidence" value="ECO:0007669"/>
    <property type="project" value="TreeGrafter"/>
</dbReference>
<sequence>MGKYFGTDGFRGEANVNLTAEHAYQIGRFLGWYYGELKKQKQLDEPAKIVIGKDTRRSSYMFEYSLVSGLTASGADAYLLHVTTTPSVAYVARTDDFDCGIMISASHNPYYDNGIKLINSNGEKMDEETILLVEDYIDGKLRLFGQEWKELPYAHKDAIGCTVDYVAGRNRYMGYLISLGVYSFKGMKVGLDCANGSSWNMAKSIFEALGAKCYVINNEPNGLNINNNAGSTHIEGLQKYVVDNGLDVGFAYDGDADRCLCVDELGNVITGDHILYI</sequence>
<dbReference type="InterPro" id="IPR016055">
    <property type="entry name" value="A-D-PHexomutase_a/b/a-I/II/III"/>
</dbReference>
<evidence type="ECO:0000256" key="2">
    <source>
        <dbReference type="ARBA" id="ARBA00010231"/>
    </source>
</evidence>
<dbReference type="GO" id="GO:0005975">
    <property type="term" value="P:carbohydrate metabolic process"/>
    <property type="evidence" value="ECO:0007669"/>
    <property type="project" value="InterPro"/>
</dbReference>
<feature type="domain" description="Alpha-D-phosphohexomutase alpha/beta/alpha" evidence="9">
    <location>
        <begin position="185"/>
        <end position="266"/>
    </location>
</feature>
<name>A0A415IBA2_9FIRM</name>
<dbReference type="PANTHER" id="PTHR42946">
    <property type="entry name" value="PHOSPHOHEXOSE MUTASE"/>
    <property type="match status" value="1"/>
</dbReference>
<organism evidence="10 11">
    <name type="scientific">Agathobacter rectalis</name>
    <dbReference type="NCBI Taxonomy" id="39491"/>
    <lineage>
        <taxon>Bacteria</taxon>
        <taxon>Bacillati</taxon>
        <taxon>Bacillota</taxon>
        <taxon>Clostridia</taxon>
        <taxon>Lachnospirales</taxon>
        <taxon>Lachnospiraceae</taxon>
        <taxon>Agathobacter</taxon>
    </lineage>
</organism>
<dbReference type="InterPro" id="IPR018247">
    <property type="entry name" value="EF_Hand_1_Ca_BS"/>
</dbReference>
<evidence type="ECO:0000256" key="6">
    <source>
        <dbReference type="ARBA" id="ARBA00023235"/>
    </source>
</evidence>
<dbReference type="PROSITE" id="PS00018">
    <property type="entry name" value="EF_HAND_1"/>
    <property type="match status" value="1"/>
</dbReference>
<comment type="cofactor">
    <cofactor evidence="1">
        <name>Mg(2+)</name>
        <dbReference type="ChEBI" id="CHEBI:18420"/>
    </cofactor>
</comment>
<dbReference type="PANTHER" id="PTHR42946:SF1">
    <property type="entry name" value="PHOSPHOGLUCOMUTASE (ALPHA-D-GLUCOSE-1,6-BISPHOSPHATE-DEPENDENT)"/>
    <property type="match status" value="1"/>
</dbReference>
<keyword evidence="5 7" id="KW-0460">Magnesium</keyword>
<evidence type="ECO:0000256" key="1">
    <source>
        <dbReference type="ARBA" id="ARBA00001946"/>
    </source>
</evidence>
<dbReference type="Gene3D" id="3.40.120.10">
    <property type="entry name" value="Alpha-D-Glucose-1,6-Bisphosphate, subunit A, domain 3"/>
    <property type="match status" value="2"/>
</dbReference>
<dbReference type="InterPro" id="IPR050060">
    <property type="entry name" value="Phosphoglucosamine_mutase"/>
</dbReference>
<dbReference type="InterPro" id="IPR005841">
    <property type="entry name" value="Alpha-D-phosphohexomutase_SF"/>
</dbReference>
<keyword evidence="4 7" id="KW-0479">Metal-binding</keyword>
<dbReference type="GO" id="GO:0005829">
    <property type="term" value="C:cytosol"/>
    <property type="evidence" value="ECO:0007669"/>
    <property type="project" value="TreeGrafter"/>
</dbReference>
<evidence type="ECO:0000256" key="3">
    <source>
        <dbReference type="ARBA" id="ARBA00022553"/>
    </source>
</evidence>
<feature type="non-terminal residue" evidence="10">
    <location>
        <position position="277"/>
    </location>
</feature>
<dbReference type="Proteomes" id="UP000286181">
    <property type="component" value="Unassembled WGS sequence"/>
</dbReference>
<dbReference type="Pfam" id="PF02878">
    <property type="entry name" value="PGM_PMM_I"/>
    <property type="match status" value="1"/>
</dbReference>
<feature type="domain" description="Alpha-D-phosphohexomutase alpha/beta/alpha" evidence="8">
    <location>
        <begin position="3"/>
        <end position="138"/>
    </location>
</feature>
<evidence type="ECO:0000259" key="9">
    <source>
        <dbReference type="Pfam" id="PF02879"/>
    </source>
</evidence>
<proteinExistence type="inferred from homology"/>